<dbReference type="Pfam" id="PF08387">
    <property type="entry name" value="FBD"/>
    <property type="match status" value="1"/>
</dbReference>
<evidence type="ECO:0000313" key="3">
    <source>
        <dbReference type="Proteomes" id="UP001558713"/>
    </source>
</evidence>
<dbReference type="SUPFAM" id="SSF81383">
    <property type="entry name" value="F-box domain"/>
    <property type="match status" value="1"/>
</dbReference>
<evidence type="ECO:0000313" key="2">
    <source>
        <dbReference type="EMBL" id="KAL1206627.1"/>
    </source>
</evidence>
<dbReference type="CDD" id="cd22160">
    <property type="entry name" value="F-box_AtFBL13-like"/>
    <property type="match status" value="1"/>
</dbReference>
<evidence type="ECO:0000259" key="1">
    <source>
        <dbReference type="PROSITE" id="PS50181"/>
    </source>
</evidence>
<dbReference type="SMART" id="SM00579">
    <property type="entry name" value="FBD"/>
    <property type="match status" value="1"/>
</dbReference>
<gene>
    <name evidence="2" type="ORF">V5N11_027191</name>
</gene>
<accession>A0ABD1AIL7</accession>
<dbReference type="InterPro" id="IPR053781">
    <property type="entry name" value="F-box_AtFBL13-like"/>
</dbReference>
<dbReference type="InterPro" id="IPR006566">
    <property type="entry name" value="FBD"/>
</dbReference>
<name>A0ABD1AIL7_CARAN</name>
<keyword evidence="3" id="KW-1185">Reference proteome</keyword>
<reference evidence="2 3" key="1">
    <citation type="submission" date="2024-04" db="EMBL/GenBank/DDBJ databases">
        <title>Genome assembly C_amara_ONT_v2.</title>
        <authorList>
            <person name="Yant L."/>
            <person name="Moore C."/>
            <person name="Slenker M."/>
        </authorList>
    </citation>
    <scope>NUCLEOTIDE SEQUENCE [LARGE SCALE GENOMIC DNA]</scope>
    <source>
        <tissue evidence="2">Leaf</tissue>
    </source>
</reference>
<dbReference type="Pfam" id="PF24758">
    <property type="entry name" value="LRR_At5g56370"/>
    <property type="match status" value="1"/>
</dbReference>
<proteinExistence type="predicted"/>
<dbReference type="PROSITE" id="PS50181">
    <property type="entry name" value="FBOX"/>
    <property type="match status" value="1"/>
</dbReference>
<dbReference type="SMART" id="SM00256">
    <property type="entry name" value="FBOX"/>
    <property type="match status" value="1"/>
</dbReference>
<dbReference type="Pfam" id="PF00646">
    <property type="entry name" value="F-box"/>
    <property type="match status" value="1"/>
</dbReference>
<dbReference type="InterPro" id="IPR001810">
    <property type="entry name" value="F-box_dom"/>
</dbReference>
<dbReference type="PANTHER" id="PTHR31900">
    <property type="entry name" value="F-BOX/RNI SUPERFAMILY PROTEIN-RELATED"/>
    <property type="match status" value="1"/>
</dbReference>
<organism evidence="2 3">
    <name type="scientific">Cardamine amara subsp. amara</name>
    <dbReference type="NCBI Taxonomy" id="228776"/>
    <lineage>
        <taxon>Eukaryota</taxon>
        <taxon>Viridiplantae</taxon>
        <taxon>Streptophyta</taxon>
        <taxon>Embryophyta</taxon>
        <taxon>Tracheophyta</taxon>
        <taxon>Spermatophyta</taxon>
        <taxon>Magnoliopsida</taxon>
        <taxon>eudicotyledons</taxon>
        <taxon>Gunneridae</taxon>
        <taxon>Pentapetalae</taxon>
        <taxon>rosids</taxon>
        <taxon>malvids</taxon>
        <taxon>Brassicales</taxon>
        <taxon>Brassicaceae</taxon>
        <taxon>Cardamineae</taxon>
        <taxon>Cardamine</taxon>
    </lineage>
</organism>
<dbReference type="PANTHER" id="PTHR31900:SF25">
    <property type="entry name" value="FBD DOMAIN-CONTAINING PROTEIN"/>
    <property type="match status" value="1"/>
</dbReference>
<dbReference type="SUPFAM" id="SSF52047">
    <property type="entry name" value="RNI-like"/>
    <property type="match status" value="1"/>
</dbReference>
<dbReference type="EMBL" id="JBANAX010000497">
    <property type="protein sequence ID" value="KAL1206627.1"/>
    <property type="molecule type" value="Genomic_DNA"/>
</dbReference>
<sequence>MGGRKKKAKVCDKVSVEDRISQLPDSLIAEILCYLSTKDAVRTSVLSTRWRNLWQSVPELDLHPCAFSDVNCFVSFAERFFDPQREFWIRKLQLRMYKSLDDKSSINRWIDAVSRRRIKYLKLSFDFFDGPDKILPLSIFTCQTLVQLYLFMASLVNAEVVSLPCLKIIDLEEIIYPNEAILEKLISGPPLLEDLRLIGSSTNNAKVLQVRSKTLKRIEIDQFRVVIDAPLLQILRTNIYSTKEFEIINLGFFAKLEIDVVYGHGMTFSTSLIHGILTDISRVKDLVLINGGKLCKEIFLYSKSGPVLQFCNLSHLKAEFCKSDLEKLPTLLESCPKLESLILEVVKDVSTRGNKKPKVMFSKVPQCLVSSLKLVELKRSTSGYEGEIELVRYFLKNSTILKKLKLNVYYTRKGMCAFLKEVNAMPRCSTACEVLVL</sequence>
<dbReference type="Gene3D" id="3.80.10.10">
    <property type="entry name" value="Ribonuclease Inhibitor"/>
    <property type="match status" value="1"/>
</dbReference>
<dbReference type="InterPro" id="IPR036047">
    <property type="entry name" value="F-box-like_dom_sf"/>
</dbReference>
<feature type="domain" description="F-box" evidence="1">
    <location>
        <begin position="17"/>
        <end position="53"/>
    </location>
</feature>
<dbReference type="Proteomes" id="UP001558713">
    <property type="component" value="Unassembled WGS sequence"/>
</dbReference>
<protein>
    <submittedName>
        <fullName evidence="2">F-box/FBD/LRR-repeat protein</fullName>
    </submittedName>
</protein>
<comment type="caution">
    <text evidence="2">The sequence shown here is derived from an EMBL/GenBank/DDBJ whole genome shotgun (WGS) entry which is preliminary data.</text>
</comment>
<dbReference type="InterPro" id="IPR050232">
    <property type="entry name" value="FBL13/AtMIF1-like"/>
</dbReference>
<dbReference type="InterPro" id="IPR055411">
    <property type="entry name" value="LRR_FXL15/At3g58940/PEG3-like"/>
</dbReference>
<dbReference type="InterPro" id="IPR032675">
    <property type="entry name" value="LRR_dom_sf"/>
</dbReference>
<dbReference type="AlphaFoldDB" id="A0ABD1AIL7"/>